<dbReference type="GO" id="GO:0042910">
    <property type="term" value="F:xenobiotic transmembrane transporter activity"/>
    <property type="evidence" value="ECO:0007669"/>
    <property type="project" value="InterPro"/>
</dbReference>
<evidence type="ECO:0000256" key="7">
    <source>
        <dbReference type="ARBA" id="ARBA00022475"/>
    </source>
</evidence>
<dbReference type="NCBIfam" id="TIGR00797">
    <property type="entry name" value="matE"/>
    <property type="match status" value="1"/>
</dbReference>
<dbReference type="PIRSF" id="PIRSF006603">
    <property type="entry name" value="DinF"/>
    <property type="match status" value="1"/>
</dbReference>
<keyword evidence="15" id="KW-1185">Reference proteome</keyword>
<evidence type="ECO:0000256" key="13">
    <source>
        <dbReference type="SAM" id="Phobius"/>
    </source>
</evidence>
<keyword evidence="7" id="KW-1003">Cell membrane</keyword>
<dbReference type="GO" id="GO:0005886">
    <property type="term" value="C:plasma membrane"/>
    <property type="evidence" value="ECO:0007669"/>
    <property type="project" value="UniProtKB-SubCell"/>
</dbReference>
<dbReference type="InterPro" id="IPR050222">
    <property type="entry name" value="MATE_MdtK"/>
</dbReference>
<comment type="similarity">
    <text evidence="3">Belongs to the multi antimicrobial extrusion (MATE) (TC 2.A.66.1) family.</text>
</comment>
<comment type="subcellular location">
    <subcellularLocation>
        <location evidence="2">Cell membrane</location>
        <topology evidence="2">Multi-pass membrane protein</topology>
    </subcellularLocation>
</comment>
<keyword evidence="9 13" id="KW-1133">Transmembrane helix</keyword>
<dbReference type="PANTHER" id="PTHR43298">
    <property type="entry name" value="MULTIDRUG RESISTANCE PROTEIN NORM-RELATED"/>
    <property type="match status" value="1"/>
</dbReference>
<evidence type="ECO:0000256" key="10">
    <source>
        <dbReference type="ARBA" id="ARBA00023065"/>
    </source>
</evidence>
<evidence type="ECO:0000256" key="9">
    <source>
        <dbReference type="ARBA" id="ARBA00022989"/>
    </source>
</evidence>
<keyword evidence="6" id="KW-0050">Antiport</keyword>
<evidence type="ECO:0000313" key="15">
    <source>
        <dbReference type="Proteomes" id="UP000298653"/>
    </source>
</evidence>
<evidence type="ECO:0000256" key="6">
    <source>
        <dbReference type="ARBA" id="ARBA00022449"/>
    </source>
</evidence>
<dbReference type="InterPro" id="IPR002528">
    <property type="entry name" value="MATE_fam"/>
</dbReference>
<dbReference type="AlphaFoldDB" id="A0A4P8II35"/>
<evidence type="ECO:0000256" key="3">
    <source>
        <dbReference type="ARBA" id="ARBA00010199"/>
    </source>
</evidence>
<gene>
    <name evidence="14" type="ORF">AR1Y2_3071</name>
</gene>
<evidence type="ECO:0000256" key="2">
    <source>
        <dbReference type="ARBA" id="ARBA00004651"/>
    </source>
</evidence>
<proteinExistence type="inferred from homology"/>
<keyword evidence="5" id="KW-0813">Transport</keyword>
<dbReference type="PANTHER" id="PTHR43298:SF2">
    <property type="entry name" value="FMN_FAD EXPORTER YEEO-RELATED"/>
    <property type="match status" value="1"/>
</dbReference>
<keyword evidence="8 13" id="KW-0812">Transmembrane</keyword>
<dbReference type="GO" id="GO:0015297">
    <property type="term" value="F:antiporter activity"/>
    <property type="evidence" value="ECO:0007669"/>
    <property type="project" value="UniProtKB-KW"/>
</dbReference>
<protein>
    <recommendedName>
        <fullName evidence="4">Probable multidrug resistance protein NorM</fullName>
    </recommendedName>
    <alternativeName>
        <fullName evidence="12">Multidrug-efflux transporter</fullName>
    </alternativeName>
</protein>
<accession>A0A4P8II35</accession>
<feature type="transmembrane region" description="Helical" evidence="13">
    <location>
        <begin position="390"/>
        <end position="411"/>
    </location>
</feature>
<dbReference type="InterPro" id="IPR048279">
    <property type="entry name" value="MdtK-like"/>
</dbReference>
<evidence type="ECO:0000256" key="12">
    <source>
        <dbReference type="ARBA" id="ARBA00031636"/>
    </source>
</evidence>
<name>A0A4P8II35_9FIRM</name>
<dbReference type="RefSeq" id="WP_137329737.1">
    <property type="nucleotide sequence ID" value="NZ_CP040058.1"/>
</dbReference>
<evidence type="ECO:0000256" key="1">
    <source>
        <dbReference type="ARBA" id="ARBA00003408"/>
    </source>
</evidence>
<keyword evidence="11 13" id="KW-0472">Membrane</keyword>
<evidence type="ECO:0000256" key="4">
    <source>
        <dbReference type="ARBA" id="ARBA00020268"/>
    </source>
</evidence>
<keyword evidence="10" id="KW-0406">Ion transport</keyword>
<evidence type="ECO:0000313" key="14">
    <source>
        <dbReference type="EMBL" id="QCP36525.1"/>
    </source>
</evidence>
<evidence type="ECO:0000256" key="5">
    <source>
        <dbReference type="ARBA" id="ARBA00022448"/>
    </source>
</evidence>
<feature type="transmembrane region" description="Helical" evidence="13">
    <location>
        <begin position="318"/>
        <end position="338"/>
    </location>
</feature>
<feature type="transmembrane region" description="Helical" evidence="13">
    <location>
        <begin position="172"/>
        <end position="191"/>
    </location>
</feature>
<dbReference type="CDD" id="cd13138">
    <property type="entry name" value="MATE_yoeA_like"/>
    <property type="match status" value="1"/>
</dbReference>
<feature type="transmembrane region" description="Helical" evidence="13">
    <location>
        <begin position="358"/>
        <end position="378"/>
    </location>
</feature>
<feature type="transmembrane region" description="Helical" evidence="13">
    <location>
        <begin position="417"/>
        <end position="436"/>
    </location>
</feature>
<evidence type="ECO:0000256" key="8">
    <source>
        <dbReference type="ARBA" id="ARBA00022692"/>
    </source>
</evidence>
<dbReference type="KEGG" id="arf:AR1Y2_3071"/>
<feature type="transmembrane region" description="Helical" evidence="13">
    <location>
        <begin position="99"/>
        <end position="124"/>
    </location>
</feature>
<feature type="transmembrane region" description="Helical" evidence="13">
    <location>
        <begin position="12"/>
        <end position="34"/>
    </location>
</feature>
<dbReference type="Proteomes" id="UP000298653">
    <property type="component" value="Chromosome"/>
</dbReference>
<dbReference type="EMBL" id="CP040058">
    <property type="protein sequence ID" value="QCP36525.1"/>
    <property type="molecule type" value="Genomic_DNA"/>
</dbReference>
<evidence type="ECO:0000256" key="11">
    <source>
        <dbReference type="ARBA" id="ARBA00023136"/>
    </source>
</evidence>
<feature type="transmembrane region" description="Helical" evidence="13">
    <location>
        <begin position="130"/>
        <end position="151"/>
    </location>
</feature>
<organism evidence="14 15">
    <name type="scientific">Anaerostipes rhamnosivorans</name>
    <dbReference type="NCBI Taxonomy" id="1229621"/>
    <lineage>
        <taxon>Bacteria</taxon>
        <taxon>Bacillati</taxon>
        <taxon>Bacillota</taxon>
        <taxon>Clostridia</taxon>
        <taxon>Lachnospirales</taxon>
        <taxon>Lachnospiraceae</taxon>
        <taxon>Anaerostipes</taxon>
    </lineage>
</organism>
<dbReference type="OrthoDB" id="9776324at2"/>
<sequence>MREKNNDLTQGSIFRGLFLFALPLLGSSLIQQMYNTVDLMFVGNILGKEASAAVGSTSLLTVCIIGFFNGMGTGVGVITSQYFGAKQKQSLTDTIHTAAGLTIVLSAVVIVFGWIACPVLLKWINIPDNIMGLALTYIRIYFLSVFSIVSYNISAGILRALGNSRSPMTYQLIGRIANVFANAFFMCVLKLGIAGAALATLLSQTVAAVLTLRHLCMLNEEYRLKLRKIRIIPSIARRIFIIGIPEAVRSMLITLANLIVQSQINMLGVDSMAAYAAYCKAEGFLYLPQWAVGQANTTFVGQNLGAGKVERVEKSTRTALVMGIGITMAISAVVLIFPHQVFRLFSNEPDIISLGAKIGQMTFGFYFLYAIVEVLSGAIRGAGKSTPPMVVSLINMCGVRLIVLKVALMFIPTVNGIAIVFPITWVTTSLSIALYYKSGRWKNSSVVNHNKIEAVKAEEC</sequence>
<comment type="function">
    <text evidence="1">Multidrug efflux pump.</text>
</comment>
<feature type="transmembrane region" description="Helical" evidence="13">
    <location>
        <begin position="54"/>
        <end position="78"/>
    </location>
</feature>
<dbReference type="GO" id="GO:0006811">
    <property type="term" value="P:monoatomic ion transport"/>
    <property type="evidence" value="ECO:0007669"/>
    <property type="project" value="UniProtKB-KW"/>
</dbReference>
<reference evidence="14 15" key="1">
    <citation type="submission" date="2019-05" db="EMBL/GenBank/DDBJ databases">
        <title>Complete genome sequencing of Anaerostipes rhamnosivorans.</title>
        <authorList>
            <person name="Bui T.P.N."/>
            <person name="de Vos W.M."/>
        </authorList>
    </citation>
    <scope>NUCLEOTIDE SEQUENCE [LARGE SCALE GENOMIC DNA]</scope>
    <source>
        <strain evidence="14 15">1y2</strain>
    </source>
</reference>
<dbReference type="Pfam" id="PF01554">
    <property type="entry name" value="MatE"/>
    <property type="match status" value="2"/>
</dbReference>